<sequence length="300" mass="33742">MTDISKTRKRDAADWFHELRDRIVAAFETVEDADAPRPFADLPAGRFEVTPTRRTADDGSDAGGGLMSVMRGGRVFEKVGVNWSEVHGHLGDRAQKAMAARGVPGMADDPRFWASGISLVAHMRNPHVPAVHMNTRMFWTPHAWWFGGGSDLNPCLEYPEDTAHFHARMQQACDGHEAEGEAGRYARLKAWADEYFYIPHRKRARGVGGIFYDDLNTGDWDADFAFTRSVGEQFLPAFLPLVEKRRAQPWTDADKDVQLVHRGLYAEYNLVYDRGTKFGLESGHDADAVLMSLPPEAKWH</sequence>
<dbReference type="Proteomes" id="UP000199283">
    <property type="component" value="Unassembled WGS sequence"/>
</dbReference>
<gene>
    <name evidence="8" type="ORF">SAMN04488526_0047</name>
</gene>
<accession>A0A1H7FFH4</accession>
<dbReference type="PANTHER" id="PTHR10755">
    <property type="entry name" value="COPROPORPHYRINOGEN III OXIDASE, MITOCHONDRIAL"/>
    <property type="match status" value="1"/>
</dbReference>
<comment type="similarity">
    <text evidence="2">Belongs to the aerobic coproporphyrinogen-III oxidase family.</text>
</comment>
<keyword evidence="7" id="KW-0627">Porphyrin biosynthesis</keyword>
<evidence type="ECO:0000313" key="9">
    <source>
        <dbReference type="Proteomes" id="UP000199283"/>
    </source>
</evidence>
<dbReference type="AlphaFoldDB" id="A0A1H7FFH4"/>
<comment type="pathway">
    <text evidence="1">Porphyrin-containing compound metabolism; protoporphyrin-IX biosynthesis; protoporphyrinogen-IX from coproporphyrinogen-III (O2 route): step 1/1.</text>
</comment>
<evidence type="ECO:0000256" key="4">
    <source>
        <dbReference type="ARBA" id="ARBA00012869"/>
    </source>
</evidence>
<evidence type="ECO:0000256" key="1">
    <source>
        <dbReference type="ARBA" id="ARBA00005168"/>
    </source>
</evidence>
<dbReference type="InterPro" id="IPR001260">
    <property type="entry name" value="Coprogen_oxidase_aer"/>
</dbReference>
<evidence type="ECO:0000256" key="2">
    <source>
        <dbReference type="ARBA" id="ARBA00010644"/>
    </source>
</evidence>
<dbReference type="GO" id="GO:0006782">
    <property type="term" value="P:protoporphyrinogen IX biosynthetic process"/>
    <property type="evidence" value="ECO:0007669"/>
    <property type="project" value="TreeGrafter"/>
</dbReference>
<dbReference type="SUPFAM" id="SSF102886">
    <property type="entry name" value="Coproporphyrinogen III oxidase"/>
    <property type="match status" value="1"/>
</dbReference>
<evidence type="ECO:0000256" key="7">
    <source>
        <dbReference type="ARBA" id="ARBA00023244"/>
    </source>
</evidence>
<dbReference type="EMBL" id="FNZQ01000001">
    <property type="protein sequence ID" value="SEK22840.1"/>
    <property type="molecule type" value="Genomic_DNA"/>
</dbReference>
<dbReference type="STRING" id="188906.SAMN04488526_0047"/>
<evidence type="ECO:0000313" key="8">
    <source>
        <dbReference type="EMBL" id="SEK22840.1"/>
    </source>
</evidence>
<dbReference type="NCBIfam" id="NF003727">
    <property type="entry name" value="PRK05330.1"/>
    <property type="match status" value="1"/>
</dbReference>
<keyword evidence="5" id="KW-0560">Oxidoreductase</keyword>
<dbReference type="RefSeq" id="WP_092758666.1">
    <property type="nucleotide sequence ID" value="NZ_FNZQ01000001.1"/>
</dbReference>
<keyword evidence="6" id="KW-0350">Heme biosynthesis</keyword>
<dbReference type="GO" id="GO:0004109">
    <property type="term" value="F:coproporphyrinogen oxidase activity"/>
    <property type="evidence" value="ECO:0007669"/>
    <property type="project" value="UniProtKB-EC"/>
</dbReference>
<evidence type="ECO:0000256" key="6">
    <source>
        <dbReference type="ARBA" id="ARBA00023133"/>
    </source>
</evidence>
<organism evidence="8 9">
    <name type="scientific">Jannaschia helgolandensis</name>
    <dbReference type="NCBI Taxonomy" id="188906"/>
    <lineage>
        <taxon>Bacteria</taxon>
        <taxon>Pseudomonadati</taxon>
        <taxon>Pseudomonadota</taxon>
        <taxon>Alphaproteobacteria</taxon>
        <taxon>Rhodobacterales</taxon>
        <taxon>Roseobacteraceae</taxon>
        <taxon>Jannaschia</taxon>
    </lineage>
</organism>
<dbReference type="OrthoDB" id="9777553at2"/>
<dbReference type="EC" id="1.3.3.3" evidence="4"/>
<dbReference type="PANTHER" id="PTHR10755:SF0">
    <property type="entry name" value="OXYGEN-DEPENDENT COPROPORPHYRINOGEN-III OXIDASE, MITOCHONDRIAL"/>
    <property type="match status" value="1"/>
</dbReference>
<name>A0A1H7FFH4_9RHOB</name>
<keyword evidence="9" id="KW-1185">Reference proteome</keyword>
<dbReference type="Pfam" id="PF01218">
    <property type="entry name" value="Coprogen_oxidas"/>
    <property type="match status" value="1"/>
</dbReference>
<reference evidence="8 9" key="1">
    <citation type="submission" date="2016-10" db="EMBL/GenBank/DDBJ databases">
        <authorList>
            <person name="de Groot N.N."/>
        </authorList>
    </citation>
    <scope>NUCLEOTIDE SEQUENCE [LARGE SCALE GENOMIC DNA]</scope>
    <source>
        <strain evidence="8 9">DSM 14858</strain>
    </source>
</reference>
<dbReference type="Gene3D" id="3.40.1500.10">
    <property type="entry name" value="Coproporphyrinogen III oxidase, aerobic"/>
    <property type="match status" value="1"/>
</dbReference>
<evidence type="ECO:0000256" key="5">
    <source>
        <dbReference type="ARBA" id="ARBA00023002"/>
    </source>
</evidence>
<dbReference type="PIRSF" id="PIRSF000166">
    <property type="entry name" value="Coproporphyri_ox"/>
    <property type="match status" value="1"/>
</dbReference>
<dbReference type="PRINTS" id="PR00073">
    <property type="entry name" value="COPRGNOXDASE"/>
</dbReference>
<comment type="subunit">
    <text evidence="3">Homodimer.</text>
</comment>
<dbReference type="GO" id="GO:0005737">
    <property type="term" value="C:cytoplasm"/>
    <property type="evidence" value="ECO:0007669"/>
    <property type="project" value="TreeGrafter"/>
</dbReference>
<protein>
    <recommendedName>
        <fullName evidence="4">coproporphyrinogen oxidase</fullName>
        <ecNumber evidence="4">1.3.3.3</ecNumber>
    </recommendedName>
</protein>
<dbReference type="InterPro" id="IPR036406">
    <property type="entry name" value="Coprogen_oxidase_aer_sf"/>
</dbReference>
<evidence type="ECO:0000256" key="3">
    <source>
        <dbReference type="ARBA" id="ARBA00011738"/>
    </source>
</evidence>
<proteinExistence type="inferred from homology"/>